<accession>A0ABU7CJD3</accession>
<sequence length="55" mass="6567">MPKARQSIRQNSDYLMLKPSKHAIDTHPEYKVEDEQKVLHTFHSSFYLPHVGWML</sequence>
<proteinExistence type="predicted"/>
<evidence type="ECO:0000313" key="1">
    <source>
        <dbReference type="EMBL" id="MED6261880.1"/>
    </source>
</evidence>
<keyword evidence="2" id="KW-1185">Reference proteome</keyword>
<dbReference type="EMBL" id="JAHUTI010090969">
    <property type="protein sequence ID" value="MED6261880.1"/>
    <property type="molecule type" value="Genomic_DNA"/>
</dbReference>
<name>A0ABU7CJD3_9TELE</name>
<evidence type="ECO:0000313" key="2">
    <source>
        <dbReference type="Proteomes" id="UP001345963"/>
    </source>
</evidence>
<organism evidence="1 2">
    <name type="scientific">Ataeniobius toweri</name>
    <dbReference type="NCBI Taxonomy" id="208326"/>
    <lineage>
        <taxon>Eukaryota</taxon>
        <taxon>Metazoa</taxon>
        <taxon>Chordata</taxon>
        <taxon>Craniata</taxon>
        <taxon>Vertebrata</taxon>
        <taxon>Euteleostomi</taxon>
        <taxon>Actinopterygii</taxon>
        <taxon>Neopterygii</taxon>
        <taxon>Teleostei</taxon>
        <taxon>Neoteleostei</taxon>
        <taxon>Acanthomorphata</taxon>
        <taxon>Ovalentaria</taxon>
        <taxon>Atherinomorphae</taxon>
        <taxon>Cyprinodontiformes</taxon>
        <taxon>Goodeidae</taxon>
        <taxon>Ataeniobius</taxon>
    </lineage>
</organism>
<protein>
    <submittedName>
        <fullName evidence="1">Uncharacterized protein</fullName>
    </submittedName>
</protein>
<gene>
    <name evidence="1" type="ORF">ATANTOWER_011298</name>
</gene>
<reference evidence="1 2" key="1">
    <citation type="submission" date="2021-07" db="EMBL/GenBank/DDBJ databases">
        <authorList>
            <person name="Palmer J.M."/>
        </authorList>
    </citation>
    <scope>NUCLEOTIDE SEQUENCE [LARGE SCALE GENOMIC DNA]</scope>
    <source>
        <strain evidence="1 2">AT_MEX2019</strain>
        <tissue evidence="1">Muscle</tissue>
    </source>
</reference>
<feature type="non-terminal residue" evidence="1">
    <location>
        <position position="55"/>
    </location>
</feature>
<dbReference type="Proteomes" id="UP001345963">
    <property type="component" value="Unassembled WGS sequence"/>
</dbReference>
<comment type="caution">
    <text evidence="1">The sequence shown here is derived from an EMBL/GenBank/DDBJ whole genome shotgun (WGS) entry which is preliminary data.</text>
</comment>